<dbReference type="Proteomes" id="UP000243053">
    <property type="component" value="Unassembled WGS sequence"/>
</dbReference>
<keyword evidence="1" id="KW-0472">Membrane</keyword>
<evidence type="ECO:0000313" key="3">
    <source>
        <dbReference type="Proteomes" id="UP000243053"/>
    </source>
</evidence>
<feature type="transmembrane region" description="Helical" evidence="1">
    <location>
        <begin position="12"/>
        <end position="29"/>
    </location>
</feature>
<dbReference type="AlphaFoldDB" id="A0A1Y5E3P3"/>
<protein>
    <submittedName>
        <fullName evidence="2">Uncharacterized protein</fullName>
    </submittedName>
</protein>
<comment type="caution">
    <text evidence="2">The sequence shown here is derived from an EMBL/GenBank/DDBJ whole genome shotgun (WGS) entry which is preliminary data.</text>
</comment>
<keyword evidence="1" id="KW-0812">Transmembrane</keyword>
<proteinExistence type="predicted"/>
<gene>
    <name evidence="2" type="ORF">A9Q75_16055</name>
</gene>
<keyword evidence="1" id="KW-1133">Transmembrane helix</keyword>
<sequence length="175" mass="20415">MHSKFLDYKLTFTLSILFMYPGVAVYLFLHNSFEKLFIFTVIALIGVFFFYQSYSIFISVQGFLKRVIISTLLVNGSLYIAAISPESKNAFAGAILFLFIPSMFISNYLLYKSKPALKVKALYKRAYNKNLKRDCGQFARFRSASHLSKLLISPLLWALYFYRQLMRITLHLWHD</sequence>
<dbReference type="EMBL" id="MAAF01000096">
    <property type="protein sequence ID" value="OUR76810.1"/>
    <property type="molecule type" value="Genomic_DNA"/>
</dbReference>
<name>A0A1Y5E3P3_COLPS</name>
<evidence type="ECO:0000313" key="2">
    <source>
        <dbReference type="EMBL" id="OUR76810.1"/>
    </source>
</evidence>
<accession>A0A1Y5E3P3</accession>
<evidence type="ECO:0000256" key="1">
    <source>
        <dbReference type="SAM" id="Phobius"/>
    </source>
</evidence>
<organism evidence="2 3">
    <name type="scientific">Colwellia psychrerythraea</name>
    <name type="common">Vibrio psychroerythus</name>
    <dbReference type="NCBI Taxonomy" id="28229"/>
    <lineage>
        <taxon>Bacteria</taxon>
        <taxon>Pseudomonadati</taxon>
        <taxon>Pseudomonadota</taxon>
        <taxon>Gammaproteobacteria</taxon>
        <taxon>Alteromonadales</taxon>
        <taxon>Colwelliaceae</taxon>
        <taxon>Colwellia</taxon>
    </lineage>
</organism>
<feature type="transmembrane region" description="Helical" evidence="1">
    <location>
        <begin position="35"/>
        <end position="51"/>
    </location>
</feature>
<feature type="transmembrane region" description="Helical" evidence="1">
    <location>
        <begin position="90"/>
        <end position="110"/>
    </location>
</feature>
<reference evidence="3" key="1">
    <citation type="journal article" date="2017" name="Proc. Natl. Acad. Sci. U.S.A.">
        <title>Simulation of Deepwater Horizon oil plume reveals substrate specialization within a complex community of hydrocarbon degraders.</title>
        <authorList>
            <person name="Hu P."/>
            <person name="Dubinsky E.A."/>
            <person name="Probst A.J."/>
            <person name="Wang J."/>
            <person name="Sieber C.M.K."/>
            <person name="Tom L.M."/>
            <person name="Gardinali P."/>
            <person name="Banfield J.F."/>
            <person name="Atlas R.M."/>
            <person name="Andersen G.L."/>
        </authorList>
    </citation>
    <scope>NUCLEOTIDE SEQUENCE [LARGE SCALE GENOMIC DNA]</scope>
</reference>